<dbReference type="PIRSF" id="PIRSF037215">
    <property type="entry name" value="Peptidase_M20B"/>
    <property type="match status" value="1"/>
</dbReference>
<protein>
    <recommendedName>
        <fullName evidence="9">Peptidase T</fullName>
        <ecNumber evidence="9">3.4.11.4</ecNumber>
    </recommendedName>
    <alternativeName>
        <fullName evidence="9">Aminotripeptidase</fullName>
        <shortName evidence="9">Tripeptidase</shortName>
    </alternativeName>
    <alternativeName>
        <fullName evidence="9">Tripeptide aminopeptidase</fullName>
    </alternativeName>
</protein>
<evidence type="ECO:0000313" key="14">
    <source>
        <dbReference type="Proteomes" id="UP000253490"/>
    </source>
</evidence>
<dbReference type="GO" id="GO:0008270">
    <property type="term" value="F:zinc ion binding"/>
    <property type="evidence" value="ECO:0007669"/>
    <property type="project" value="UniProtKB-UniRule"/>
</dbReference>
<evidence type="ECO:0000256" key="2">
    <source>
        <dbReference type="ARBA" id="ARBA00009692"/>
    </source>
</evidence>
<dbReference type="GO" id="GO:0006508">
    <property type="term" value="P:proteolysis"/>
    <property type="evidence" value="ECO:0007669"/>
    <property type="project" value="UniProtKB-UniRule"/>
</dbReference>
<feature type="binding site" evidence="9 11">
    <location>
        <position position="176"/>
    </location>
    <ligand>
        <name>Zn(2+)</name>
        <dbReference type="ChEBI" id="CHEBI:29105"/>
        <label>2</label>
    </ligand>
</feature>
<gene>
    <name evidence="9" type="primary">pepT</name>
    <name evidence="13" type="ORF">DES36_1035</name>
</gene>
<feature type="binding site" evidence="9 11">
    <location>
        <position position="198"/>
    </location>
    <ligand>
        <name>Zn(2+)</name>
        <dbReference type="ChEBI" id="CHEBI:29105"/>
        <label>1</label>
    </ligand>
</feature>
<evidence type="ECO:0000256" key="6">
    <source>
        <dbReference type="ARBA" id="ARBA00022801"/>
    </source>
</evidence>
<keyword evidence="7 9" id="KW-0862">Zinc</keyword>
<keyword evidence="5 9" id="KW-0479">Metal-binding</keyword>
<evidence type="ECO:0000256" key="9">
    <source>
        <dbReference type="HAMAP-Rule" id="MF_00550"/>
    </source>
</evidence>
<dbReference type="PANTHER" id="PTHR42994:SF1">
    <property type="entry name" value="PEPTIDASE T"/>
    <property type="match status" value="1"/>
</dbReference>
<keyword evidence="14" id="KW-1185">Reference proteome</keyword>
<feature type="domain" description="Peptidase M20 dimerisation" evidence="12">
    <location>
        <begin position="207"/>
        <end position="301"/>
    </location>
</feature>
<dbReference type="HAMAP" id="MF_00550">
    <property type="entry name" value="Aminopeptidase_M20"/>
    <property type="match status" value="1"/>
</dbReference>
<dbReference type="InterPro" id="IPR011650">
    <property type="entry name" value="Peptidase_M20_dimer"/>
</dbReference>
<evidence type="ECO:0000313" key="13">
    <source>
        <dbReference type="EMBL" id="RBP68245.1"/>
    </source>
</evidence>
<dbReference type="Pfam" id="PF01546">
    <property type="entry name" value="Peptidase_M20"/>
    <property type="match status" value="1"/>
</dbReference>
<feature type="binding site" evidence="9 11">
    <location>
        <position position="78"/>
    </location>
    <ligand>
        <name>Zn(2+)</name>
        <dbReference type="ChEBI" id="CHEBI:29105"/>
        <label>1</label>
    </ligand>
</feature>
<accession>A0A366IBT5</accession>
<dbReference type="InterPro" id="IPR036264">
    <property type="entry name" value="Bact_exopeptidase_dim_dom"/>
</dbReference>
<keyword evidence="9" id="KW-0963">Cytoplasm</keyword>
<dbReference type="PANTHER" id="PTHR42994">
    <property type="entry name" value="PEPTIDASE T"/>
    <property type="match status" value="1"/>
</dbReference>
<feature type="binding site" evidence="9 11">
    <location>
        <position position="380"/>
    </location>
    <ligand>
        <name>Zn(2+)</name>
        <dbReference type="ChEBI" id="CHEBI:29105"/>
        <label>2</label>
    </ligand>
</feature>
<organism evidence="13 14">
    <name type="scientific">Alkalibaculum bacchi</name>
    <dbReference type="NCBI Taxonomy" id="645887"/>
    <lineage>
        <taxon>Bacteria</taxon>
        <taxon>Bacillati</taxon>
        <taxon>Bacillota</taxon>
        <taxon>Clostridia</taxon>
        <taxon>Eubacteriales</taxon>
        <taxon>Eubacteriaceae</taxon>
        <taxon>Alkalibaculum</taxon>
    </lineage>
</organism>
<proteinExistence type="inferred from homology"/>
<evidence type="ECO:0000259" key="12">
    <source>
        <dbReference type="Pfam" id="PF07687"/>
    </source>
</evidence>
<dbReference type="PROSITE" id="PS00758">
    <property type="entry name" value="ARGE_DAPE_CPG2_1"/>
    <property type="match status" value="1"/>
</dbReference>
<evidence type="ECO:0000256" key="8">
    <source>
        <dbReference type="ARBA" id="ARBA00023049"/>
    </source>
</evidence>
<dbReference type="Pfam" id="PF07687">
    <property type="entry name" value="M20_dimer"/>
    <property type="match status" value="1"/>
</dbReference>
<evidence type="ECO:0000256" key="11">
    <source>
        <dbReference type="PIRSR" id="PIRSR037215-2"/>
    </source>
</evidence>
<dbReference type="Gene3D" id="3.30.70.360">
    <property type="match status" value="1"/>
</dbReference>
<keyword evidence="8 9" id="KW-0482">Metalloprotease</keyword>
<dbReference type="Proteomes" id="UP000253490">
    <property type="component" value="Unassembled WGS sequence"/>
</dbReference>
<dbReference type="NCBIfam" id="TIGR01882">
    <property type="entry name" value="peptidase-T"/>
    <property type="match status" value="1"/>
</dbReference>
<dbReference type="Gene3D" id="3.40.630.10">
    <property type="entry name" value="Zn peptidases"/>
    <property type="match status" value="1"/>
</dbReference>
<keyword evidence="6 9" id="KW-0378">Hydrolase</keyword>
<dbReference type="EMBL" id="QNRX01000003">
    <property type="protein sequence ID" value="RBP68245.1"/>
    <property type="molecule type" value="Genomic_DNA"/>
</dbReference>
<dbReference type="GO" id="GO:0005829">
    <property type="term" value="C:cytosol"/>
    <property type="evidence" value="ECO:0007669"/>
    <property type="project" value="TreeGrafter"/>
</dbReference>
<dbReference type="EC" id="3.4.11.4" evidence="9"/>
<evidence type="ECO:0000256" key="3">
    <source>
        <dbReference type="ARBA" id="ARBA00022438"/>
    </source>
</evidence>
<feature type="active site" description="Proton acceptor" evidence="9 10">
    <location>
        <position position="175"/>
    </location>
</feature>
<feature type="active site" evidence="9 10">
    <location>
        <position position="80"/>
    </location>
</feature>
<comment type="similarity">
    <text evidence="2 9">Belongs to the peptidase M20B family.</text>
</comment>
<comment type="cofactor">
    <cofactor evidence="9 11">
        <name>Zn(2+)</name>
        <dbReference type="ChEBI" id="CHEBI:29105"/>
    </cofactor>
    <text evidence="9 11">Binds 2 Zn(2+) ions per subunit.</text>
</comment>
<comment type="caution">
    <text evidence="13">The sequence shown here is derived from an EMBL/GenBank/DDBJ whole genome shotgun (WGS) entry which is preliminary data.</text>
</comment>
<comment type="function">
    <text evidence="9">Cleaves the N-terminal amino acid of tripeptides.</text>
</comment>
<dbReference type="InterPro" id="IPR002933">
    <property type="entry name" value="Peptidase_M20"/>
</dbReference>
<keyword evidence="4 9" id="KW-0645">Protease</keyword>
<keyword evidence="3 9" id="KW-0031">Aminopeptidase</keyword>
<evidence type="ECO:0000256" key="1">
    <source>
        <dbReference type="ARBA" id="ARBA00000870"/>
    </source>
</evidence>
<dbReference type="GO" id="GO:0045148">
    <property type="term" value="F:tripeptide aminopeptidase activity"/>
    <property type="evidence" value="ECO:0007669"/>
    <property type="project" value="UniProtKB-UniRule"/>
</dbReference>
<evidence type="ECO:0000256" key="5">
    <source>
        <dbReference type="ARBA" id="ARBA00022723"/>
    </source>
</evidence>
<dbReference type="InterPro" id="IPR010161">
    <property type="entry name" value="Peptidase_M20B"/>
</dbReference>
<evidence type="ECO:0000256" key="4">
    <source>
        <dbReference type="ARBA" id="ARBA00022670"/>
    </source>
</evidence>
<dbReference type="GO" id="GO:0008237">
    <property type="term" value="F:metallopeptidase activity"/>
    <property type="evidence" value="ECO:0007669"/>
    <property type="project" value="UniProtKB-KW"/>
</dbReference>
<feature type="binding site" evidence="9 11">
    <location>
        <position position="141"/>
    </location>
    <ligand>
        <name>Zn(2+)</name>
        <dbReference type="ChEBI" id="CHEBI:29105"/>
        <label>1</label>
    </ligand>
</feature>
<dbReference type="SUPFAM" id="SSF53187">
    <property type="entry name" value="Zn-dependent exopeptidases"/>
    <property type="match status" value="1"/>
</dbReference>
<dbReference type="NCBIfam" id="NF003976">
    <property type="entry name" value="PRK05469.1"/>
    <property type="match status" value="1"/>
</dbReference>
<feature type="binding site" evidence="9 11">
    <location>
        <position position="141"/>
    </location>
    <ligand>
        <name>Zn(2+)</name>
        <dbReference type="ChEBI" id="CHEBI:29105"/>
        <label>2</label>
    </ligand>
</feature>
<dbReference type="OrthoDB" id="9804934at2"/>
<dbReference type="SUPFAM" id="SSF55031">
    <property type="entry name" value="Bacterial exopeptidase dimerisation domain"/>
    <property type="match status" value="1"/>
</dbReference>
<dbReference type="RefSeq" id="WP_113919682.1">
    <property type="nucleotide sequence ID" value="NZ_QNRX01000003.1"/>
</dbReference>
<dbReference type="InterPro" id="IPR001261">
    <property type="entry name" value="ArgE/DapE_CS"/>
</dbReference>
<comment type="subcellular location">
    <subcellularLocation>
        <location evidence="9">Cytoplasm</location>
    </subcellularLocation>
</comment>
<evidence type="ECO:0000256" key="10">
    <source>
        <dbReference type="PIRSR" id="PIRSR037215-1"/>
    </source>
</evidence>
<reference evidence="13 14" key="1">
    <citation type="submission" date="2018-06" db="EMBL/GenBank/DDBJ databases">
        <title>Genomic Encyclopedia of Type Strains, Phase IV (KMG-IV): sequencing the most valuable type-strain genomes for metagenomic binning, comparative biology and taxonomic classification.</title>
        <authorList>
            <person name="Goeker M."/>
        </authorList>
    </citation>
    <scope>NUCLEOTIDE SEQUENCE [LARGE SCALE GENOMIC DNA]</scope>
    <source>
        <strain evidence="13 14">DSM 22112</strain>
    </source>
</reference>
<dbReference type="CDD" id="cd03892">
    <property type="entry name" value="M20_peptT"/>
    <property type="match status" value="1"/>
</dbReference>
<dbReference type="NCBIfam" id="NF009920">
    <property type="entry name" value="PRK13381.1"/>
    <property type="match status" value="1"/>
</dbReference>
<dbReference type="PROSITE" id="PS00759">
    <property type="entry name" value="ARGE_DAPE_CPG2_2"/>
    <property type="match status" value="1"/>
</dbReference>
<comment type="catalytic activity">
    <reaction evidence="1 9">
        <text>Release of the N-terminal residue from a tripeptide.</text>
        <dbReference type="EC" id="3.4.11.4"/>
    </reaction>
</comment>
<dbReference type="AlphaFoldDB" id="A0A366IBT5"/>
<name>A0A366IBT5_9FIRM</name>
<sequence length="409" mass="46341">MEKIVERFLKYVKIHTTSDSESNSHPSTSRQFDLAKILVEELKELGLEEISLDENGYVMATLPSNINKEVPTIGFIAHMDTSPDLSGENVNPQIVVNYEGEDILLNEEKQIILSPKDFPELKEYIGQTLITTDGNTLLGADDKAGIAEILTAIEYLIEHPEIKHGVVKIGFTPDEEIGKGADLFDVKKFAADFAYTVDGGEVGELEYENFNAAGARIKIQGRNIHPGSAKNKMINSIEIGMEINRLLPENQKPQYTEDYEGFFHLTDFRGSVEETEIYYIIRDHNRELFEEKKKLLSEILRLVKIKYGDHIIQIDIRDQYYNMKEKIEPVIEIVDLAKEAMEKVHVEPKIQPIRGGTDGARLSFEELPCPNIFTGGHNFHGKFEYIPVESMKKAVEVIVKIAELNASER</sequence>
<evidence type="ECO:0000256" key="7">
    <source>
        <dbReference type="ARBA" id="ARBA00022833"/>
    </source>
</evidence>
<dbReference type="GO" id="GO:0043171">
    <property type="term" value="P:peptide catabolic process"/>
    <property type="evidence" value="ECO:0007669"/>
    <property type="project" value="UniProtKB-UniRule"/>
</dbReference>